<accession>A0A0N4VLV9</accession>
<reference evidence="1 2" key="2">
    <citation type="submission" date="2018-10" db="EMBL/GenBank/DDBJ databases">
        <authorList>
            <consortium name="Pathogen Informatics"/>
        </authorList>
    </citation>
    <scope>NUCLEOTIDE SEQUENCE [LARGE SCALE GENOMIC DNA]</scope>
</reference>
<dbReference type="Proteomes" id="UP000274131">
    <property type="component" value="Unassembled WGS sequence"/>
</dbReference>
<dbReference type="WBParaSite" id="EVEC_0001189501-mRNA-1">
    <property type="protein sequence ID" value="EVEC_0001189501-mRNA-1"/>
    <property type="gene ID" value="EVEC_0001189501"/>
</dbReference>
<keyword evidence="2" id="KW-1185">Reference proteome</keyword>
<sequence length="212" mass="24159">MINRIDINAQLQAMPLMPANTDLLMSTQRTSFQSPVAQPNDYRLYNYANMVTGGTPTSWYFSSNPLQSITYEVDNAPLIWMINQLQDQQNLLSVNALTLSTTSAPTTPKLFTDFIQVEANKKIYGLSSKIKDMPLDYKNNPKPVPLIPITVQDRSDRDAQDQFVMALTLQEQKRNLPIMHKTSLRKQTKIYEGHDIKKLLSFCHGCAEIQFD</sequence>
<evidence type="ECO:0000313" key="1">
    <source>
        <dbReference type="EMBL" id="VDD96404.1"/>
    </source>
</evidence>
<name>A0A0N4VLV9_ENTVE</name>
<evidence type="ECO:0000313" key="2">
    <source>
        <dbReference type="Proteomes" id="UP000274131"/>
    </source>
</evidence>
<dbReference type="EMBL" id="UXUI01011647">
    <property type="protein sequence ID" value="VDD96404.1"/>
    <property type="molecule type" value="Genomic_DNA"/>
</dbReference>
<reference evidence="3" key="1">
    <citation type="submission" date="2017-02" db="UniProtKB">
        <authorList>
            <consortium name="WormBaseParasite"/>
        </authorList>
    </citation>
    <scope>IDENTIFICATION</scope>
</reference>
<proteinExistence type="predicted"/>
<protein>
    <submittedName>
        <fullName evidence="3">Ovule protein</fullName>
    </submittedName>
</protein>
<gene>
    <name evidence="1" type="ORF">EVEC_LOCUS11155</name>
</gene>
<evidence type="ECO:0000313" key="3">
    <source>
        <dbReference type="WBParaSite" id="EVEC_0001189501-mRNA-1"/>
    </source>
</evidence>
<organism evidence="3">
    <name type="scientific">Enterobius vermicularis</name>
    <name type="common">Human pinworm</name>
    <dbReference type="NCBI Taxonomy" id="51028"/>
    <lineage>
        <taxon>Eukaryota</taxon>
        <taxon>Metazoa</taxon>
        <taxon>Ecdysozoa</taxon>
        <taxon>Nematoda</taxon>
        <taxon>Chromadorea</taxon>
        <taxon>Rhabditida</taxon>
        <taxon>Spirurina</taxon>
        <taxon>Oxyuridomorpha</taxon>
        <taxon>Oxyuroidea</taxon>
        <taxon>Oxyuridae</taxon>
        <taxon>Enterobius</taxon>
    </lineage>
</organism>
<dbReference type="AlphaFoldDB" id="A0A0N4VLV9"/>